<dbReference type="Proteomes" id="UP001243989">
    <property type="component" value="Unassembled WGS sequence"/>
</dbReference>
<protein>
    <submittedName>
        <fullName evidence="2">Uncharacterized protein</fullName>
    </submittedName>
</protein>
<dbReference type="GeneID" id="85475399"/>
<comment type="caution">
    <text evidence="2">The sequence shown here is derived from an EMBL/GenBank/DDBJ whole genome shotgun (WGS) entry which is preliminary data.</text>
</comment>
<feature type="compositionally biased region" description="Basic and acidic residues" evidence="1">
    <location>
        <begin position="118"/>
        <end position="136"/>
    </location>
</feature>
<evidence type="ECO:0000256" key="1">
    <source>
        <dbReference type="SAM" id="MobiDB-lite"/>
    </source>
</evidence>
<proteinExistence type="predicted"/>
<gene>
    <name evidence="2" type="ORF">BDP81DRAFT_429688</name>
</gene>
<accession>A0AAI9ZNX7</accession>
<dbReference type="EMBL" id="JAHMHQ010000012">
    <property type="protein sequence ID" value="KAK1635428.1"/>
    <property type="molecule type" value="Genomic_DNA"/>
</dbReference>
<sequence>MRSSLSPLPPPTPQTFQHTLLTDGTACRAEDRLGDRGWTMALSQKLLSECELLPFPSLLPAALFYGYRQLRDRPRSKAWRDDNQHRLPMLLEHFSIRTAAAASRVSHTTKKQTMSKHQSSEDHPQQNVERGCDKTSRPSPSPHNETWYRIPPNLSSQSQRLAVRVEPNFIIIALPVLRGPAEAAMLSWWWRKESRHDKPA</sequence>
<evidence type="ECO:0000313" key="2">
    <source>
        <dbReference type="EMBL" id="KAK1635428.1"/>
    </source>
</evidence>
<feature type="region of interest" description="Disordered" evidence="1">
    <location>
        <begin position="102"/>
        <end position="151"/>
    </location>
</feature>
<dbReference type="RefSeq" id="XP_060444035.1">
    <property type="nucleotide sequence ID" value="XM_060590537.1"/>
</dbReference>
<organism evidence="2 3">
    <name type="scientific">Colletotrichum phormii</name>
    <dbReference type="NCBI Taxonomy" id="359342"/>
    <lineage>
        <taxon>Eukaryota</taxon>
        <taxon>Fungi</taxon>
        <taxon>Dikarya</taxon>
        <taxon>Ascomycota</taxon>
        <taxon>Pezizomycotina</taxon>
        <taxon>Sordariomycetes</taxon>
        <taxon>Hypocreomycetidae</taxon>
        <taxon>Glomerellales</taxon>
        <taxon>Glomerellaceae</taxon>
        <taxon>Colletotrichum</taxon>
        <taxon>Colletotrichum acutatum species complex</taxon>
    </lineage>
</organism>
<name>A0AAI9ZNX7_9PEZI</name>
<reference evidence="2" key="1">
    <citation type="submission" date="2021-06" db="EMBL/GenBank/DDBJ databases">
        <title>Comparative genomics, transcriptomics and evolutionary studies reveal genomic signatures of adaptation to plant cell wall in hemibiotrophic fungi.</title>
        <authorList>
            <consortium name="DOE Joint Genome Institute"/>
            <person name="Baroncelli R."/>
            <person name="Diaz J.F."/>
            <person name="Benocci T."/>
            <person name="Peng M."/>
            <person name="Battaglia E."/>
            <person name="Haridas S."/>
            <person name="Andreopoulos W."/>
            <person name="Labutti K."/>
            <person name="Pangilinan J."/>
            <person name="Floch G.L."/>
            <person name="Makela M.R."/>
            <person name="Henrissat B."/>
            <person name="Grigoriev I.V."/>
            <person name="Crouch J.A."/>
            <person name="De Vries R.P."/>
            <person name="Sukno S.A."/>
            <person name="Thon M.R."/>
        </authorList>
    </citation>
    <scope>NUCLEOTIDE SEQUENCE</scope>
    <source>
        <strain evidence="2">CBS 102054</strain>
    </source>
</reference>
<keyword evidence="3" id="KW-1185">Reference proteome</keyword>
<dbReference type="AlphaFoldDB" id="A0AAI9ZNX7"/>
<evidence type="ECO:0000313" key="3">
    <source>
        <dbReference type="Proteomes" id="UP001243989"/>
    </source>
</evidence>